<dbReference type="EMBL" id="QUBQ01000001">
    <property type="protein sequence ID" value="REK77072.1"/>
    <property type="molecule type" value="Genomic_DNA"/>
</dbReference>
<feature type="transmembrane region" description="Helical" evidence="5">
    <location>
        <begin position="364"/>
        <end position="386"/>
    </location>
</feature>
<dbReference type="Pfam" id="PF00654">
    <property type="entry name" value="Voltage_CLC"/>
    <property type="match status" value="1"/>
</dbReference>
<dbReference type="Gene3D" id="1.10.3080.10">
    <property type="entry name" value="Clc chloride channel"/>
    <property type="match status" value="1"/>
</dbReference>
<evidence type="ECO:0000256" key="4">
    <source>
        <dbReference type="ARBA" id="ARBA00023136"/>
    </source>
</evidence>
<dbReference type="RefSeq" id="WP_116044431.1">
    <property type="nucleotide sequence ID" value="NZ_QUBQ01000001.1"/>
</dbReference>
<dbReference type="GO" id="GO:0016020">
    <property type="term" value="C:membrane"/>
    <property type="evidence" value="ECO:0007669"/>
    <property type="project" value="UniProtKB-SubCell"/>
</dbReference>
<keyword evidence="7" id="KW-1185">Reference proteome</keyword>
<evidence type="ECO:0000256" key="5">
    <source>
        <dbReference type="SAM" id="Phobius"/>
    </source>
</evidence>
<feature type="transmembrane region" description="Helical" evidence="5">
    <location>
        <begin position="211"/>
        <end position="232"/>
    </location>
</feature>
<protein>
    <submittedName>
        <fullName evidence="6">Voltage-gated chloride channel protein</fullName>
    </submittedName>
</protein>
<feature type="transmembrane region" description="Helical" evidence="5">
    <location>
        <begin position="6"/>
        <end position="28"/>
    </location>
</feature>
<dbReference type="InterPro" id="IPR001807">
    <property type="entry name" value="ClC"/>
</dbReference>
<dbReference type="GO" id="GO:0015108">
    <property type="term" value="F:chloride transmembrane transporter activity"/>
    <property type="evidence" value="ECO:0007669"/>
    <property type="project" value="InterPro"/>
</dbReference>
<dbReference type="InterPro" id="IPR014743">
    <property type="entry name" value="Cl-channel_core"/>
</dbReference>
<organism evidence="6 7">
    <name type="scientific">Paenibacillus paeoniae</name>
    <dbReference type="NCBI Taxonomy" id="2292705"/>
    <lineage>
        <taxon>Bacteria</taxon>
        <taxon>Bacillati</taxon>
        <taxon>Bacillota</taxon>
        <taxon>Bacilli</taxon>
        <taxon>Bacillales</taxon>
        <taxon>Paenibacillaceae</taxon>
        <taxon>Paenibacillus</taxon>
    </lineage>
</organism>
<keyword evidence="2 5" id="KW-0812">Transmembrane</keyword>
<feature type="transmembrane region" description="Helical" evidence="5">
    <location>
        <begin position="133"/>
        <end position="158"/>
    </location>
</feature>
<dbReference type="PANTHER" id="PTHR43427">
    <property type="entry name" value="CHLORIDE CHANNEL PROTEIN CLC-E"/>
    <property type="match status" value="1"/>
</dbReference>
<comment type="subcellular location">
    <subcellularLocation>
        <location evidence="1">Membrane</location>
        <topology evidence="1">Multi-pass membrane protein</topology>
    </subcellularLocation>
</comment>
<dbReference type="Proteomes" id="UP000261905">
    <property type="component" value="Unassembled WGS sequence"/>
</dbReference>
<feature type="transmembrane region" description="Helical" evidence="5">
    <location>
        <begin position="325"/>
        <end position="344"/>
    </location>
</feature>
<evidence type="ECO:0000256" key="2">
    <source>
        <dbReference type="ARBA" id="ARBA00022692"/>
    </source>
</evidence>
<feature type="transmembrane region" description="Helical" evidence="5">
    <location>
        <begin position="170"/>
        <end position="191"/>
    </location>
</feature>
<evidence type="ECO:0000256" key="1">
    <source>
        <dbReference type="ARBA" id="ARBA00004141"/>
    </source>
</evidence>
<keyword evidence="4 5" id="KW-0472">Membrane</keyword>
<dbReference type="PANTHER" id="PTHR43427:SF12">
    <property type="entry name" value="CHLORIDE TRANSPORTER"/>
    <property type="match status" value="1"/>
</dbReference>
<sequence>MKWLKWIPLPVLIGIAAGSASALFIASLDSVTLLQTKHPWLLWLLPLGGAAVSLIYMKFGNEAGRGTNLVLEQVHSGSGHVPLRMAPLVLIGTLMTHLFGGSAGREGTAVQMSGSLSSAIGRKLGLTESERRRMVLCGIGAGFGSVFGTPIAGALFGLEASARGSMRYEALLPCLIASFTGHWVTLAWGITHSHYAIGVIPELSWLAVLKVAAAAIAFGLISSLFVQLTAGLKSLFARGFKHPVLRSFVGGTVIIALVYGLGSRDYLGLGLPLMEEAFAGDGTPLAFLWKTLFTSVTLGSGFIGGEVTPLFVIGSSLGSVLSASLAMPASFLAALGLASVFGAASKTPIACTILGLELFGMEGALYLLLACFISAAVSGRTGIYEADVRAYAPKR</sequence>
<comment type="caution">
    <text evidence="6">The sequence shown here is derived from an EMBL/GenBank/DDBJ whole genome shotgun (WGS) entry which is preliminary data.</text>
</comment>
<feature type="transmembrane region" description="Helical" evidence="5">
    <location>
        <begin position="40"/>
        <end position="59"/>
    </location>
</feature>
<evidence type="ECO:0000313" key="7">
    <source>
        <dbReference type="Proteomes" id="UP000261905"/>
    </source>
</evidence>
<dbReference type="InterPro" id="IPR050368">
    <property type="entry name" value="ClC-type_chloride_channel"/>
</dbReference>
<evidence type="ECO:0000256" key="3">
    <source>
        <dbReference type="ARBA" id="ARBA00022989"/>
    </source>
</evidence>
<dbReference type="PRINTS" id="PR00762">
    <property type="entry name" value="CLCHANNEL"/>
</dbReference>
<accession>A0A371PLI5</accession>
<keyword evidence="3 5" id="KW-1133">Transmembrane helix</keyword>
<reference evidence="6 7" key="1">
    <citation type="submission" date="2018-08" db="EMBL/GenBank/DDBJ databases">
        <title>Paenibacillus sp. M4BSY-1, whole genome shotgun sequence.</title>
        <authorList>
            <person name="Tuo L."/>
        </authorList>
    </citation>
    <scope>NUCLEOTIDE SEQUENCE [LARGE SCALE GENOMIC DNA]</scope>
    <source>
        <strain evidence="6 7">M4BSY-1</strain>
    </source>
</reference>
<gene>
    <name evidence="6" type="ORF">DX130_08715</name>
</gene>
<feature type="transmembrane region" description="Helical" evidence="5">
    <location>
        <begin position="244"/>
        <end position="262"/>
    </location>
</feature>
<dbReference type="SUPFAM" id="SSF81340">
    <property type="entry name" value="Clc chloride channel"/>
    <property type="match status" value="1"/>
</dbReference>
<dbReference type="OrthoDB" id="9767361at2"/>
<proteinExistence type="predicted"/>
<name>A0A371PLI5_9BACL</name>
<feature type="transmembrane region" description="Helical" evidence="5">
    <location>
        <begin position="292"/>
        <end position="313"/>
    </location>
</feature>
<evidence type="ECO:0000313" key="6">
    <source>
        <dbReference type="EMBL" id="REK77072.1"/>
    </source>
</evidence>
<dbReference type="AlphaFoldDB" id="A0A371PLI5"/>